<evidence type="ECO:0000313" key="2">
    <source>
        <dbReference type="EMBL" id="KAJ8502294.1"/>
    </source>
</evidence>
<dbReference type="EMBL" id="JAPEVG010000001">
    <property type="protein sequence ID" value="KAJ8502294.1"/>
    <property type="molecule type" value="Genomic_DNA"/>
</dbReference>
<feature type="compositionally biased region" description="Basic and acidic residues" evidence="1">
    <location>
        <begin position="316"/>
        <end position="331"/>
    </location>
</feature>
<keyword evidence="3" id="KW-1185">Reference proteome</keyword>
<feature type="region of interest" description="Disordered" evidence="1">
    <location>
        <begin position="263"/>
        <end position="437"/>
    </location>
</feature>
<feature type="region of interest" description="Disordered" evidence="1">
    <location>
        <begin position="205"/>
        <end position="226"/>
    </location>
</feature>
<feature type="region of interest" description="Disordered" evidence="1">
    <location>
        <begin position="662"/>
        <end position="698"/>
    </location>
</feature>
<feature type="region of interest" description="Disordered" evidence="1">
    <location>
        <begin position="35"/>
        <end position="93"/>
    </location>
</feature>
<evidence type="ECO:0000256" key="1">
    <source>
        <dbReference type="SAM" id="MobiDB-lite"/>
    </source>
</evidence>
<dbReference type="Proteomes" id="UP001215151">
    <property type="component" value="Unassembled WGS sequence"/>
</dbReference>
<feature type="region of interest" description="Disordered" evidence="1">
    <location>
        <begin position="516"/>
        <end position="547"/>
    </location>
</feature>
<feature type="region of interest" description="Disordered" evidence="1">
    <location>
        <begin position="623"/>
        <end position="644"/>
    </location>
</feature>
<feature type="compositionally biased region" description="Basic and acidic residues" evidence="1">
    <location>
        <begin position="342"/>
        <end position="379"/>
    </location>
</feature>
<gene>
    <name evidence="2" type="ORF">ONZ51_g40</name>
</gene>
<evidence type="ECO:0000313" key="3">
    <source>
        <dbReference type="Proteomes" id="UP001215151"/>
    </source>
</evidence>
<feature type="compositionally biased region" description="Low complexity" evidence="1">
    <location>
        <begin position="62"/>
        <end position="74"/>
    </location>
</feature>
<protein>
    <submittedName>
        <fullName evidence="2">Uncharacterized protein</fullName>
    </submittedName>
</protein>
<feature type="compositionally biased region" description="Polar residues" evidence="1">
    <location>
        <begin position="381"/>
        <end position="403"/>
    </location>
</feature>
<comment type="caution">
    <text evidence="2">The sequence shown here is derived from an EMBL/GenBank/DDBJ whole genome shotgun (WGS) entry which is preliminary data.</text>
</comment>
<name>A0AAD7U468_9APHY</name>
<sequence length="784" mass="85848">MTHRSGSLYGQNEGAYEVFIIALSRIFPLAQMNPYGQSSGSQPPFVPPSNYAPSSGPNDPRYGPSQQPGSSYPPDHSQRGMPPQSWLPPPQAMYPQQTNYIAQHPPQTHQQYAMGQAGYSHTPAPGYAQPMMHVPSQRAATNPGAFAVNVAEGGYAPNQAPTYAPPMMHPPTHGPMMMAPSGTYIAGTAQASTSPHVAPGYTQPIMRAPSGHHPSGGPGSSFTSRDAFVTSSSQAPVYAQPTMMHVPFEPPLGAFAVNTAWASHPPAQGQGRAPPMMRAPSEHPLHSTANPRFAPPESTFDLRASHGGPPGPVVRQQRDRRSDASSRRGYEESNDDGQDVTYRQDRLMDPHDASFRRTRDTHRERAEPLDTTDRWHHPDSVNASQISRQVSTESRFYDASSSEALRDHHHRGRQDPRGDARSPLNAHPETTWTQAGSAMGFEVGHSSVRGSSARTAPPSTATHSAIPAVQYAASVSGPPGAVFSHRGSTSMDMITHLSTLSLDVTLAPDETASGQQEVQTVQRLPPWIPSDPTKGLPDPDDITDPRTWAGRYPIRSVCIATVRNPRYGHVSSYSDNSGKGERKSTKPRPAFVTWHDTAEMIYVAPLTTSNFDPKKVKAWRERLAQQGSASKQTAGKAPRDPAPDFFRLSRDEREWWLPLKWVPTQDTAQKSKPKEAESKPDIPPPPTHPNAGDPRLSRRHPNIEAYCFGTHRLDSLTMCYIWAGDAGSAVRENTQILSDDNTPMGNAVRPVAQYSRLRTGGWNELRKWWYDLRKAGIAPIAEYL</sequence>
<organism evidence="2 3">
    <name type="scientific">Trametes cubensis</name>
    <dbReference type="NCBI Taxonomy" id="1111947"/>
    <lineage>
        <taxon>Eukaryota</taxon>
        <taxon>Fungi</taxon>
        <taxon>Dikarya</taxon>
        <taxon>Basidiomycota</taxon>
        <taxon>Agaricomycotina</taxon>
        <taxon>Agaricomycetes</taxon>
        <taxon>Polyporales</taxon>
        <taxon>Polyporaceae</taxon>
        <taxon>Trametes</taxon>
    </lineage>
</organism>
<dbReference type="AlphaFoldDB" id="A0AAD7U468"/>
<feature type="region of interest" description="Disordered" evidence="1">
    <location>
        <begin position="569"/>
        <end position="589"/>
    </location>
</feature>
<accession>A0AAD7U468</accession>
<reference evidence="2" key="1">
    <citation type="submission" date="2022-11" db="EMBL/GenBank/DDBJ databases">
        <title>Genome Sequence of Cubamyces cubensis.</title>
        <authorList>
            <person name="Buettner E."/>
        </authorList>
    </citation>
    <scope>NUCLEOTIDE SEQUENCE</scope>
    <source>
        <strain evidence="2">MPL-01</strain>
    </source>
</reference>
<proteinExistence type="predicted"/>